<reference evidence="2 3" key="1">
    <citation type="submission" date="2021-06" db="EMBL/GenBank/DDBJ databases">
        <authorList>
            <person name="Sun Q."/>
            <person name="Li D."/>
        </authorList>
    </citation>
    <scope>NUCLEOTIDE SEQUENCE [LARGE SCALE GENOMIC DNA]</scope>
    <source>
        <strain evidence="2 3">MSJ-5</strain>
    </source>
</reference>
<evidence type="ECO:0000313" key="3">
    <source>
        <dbReference type="Proteomes" id="UP000779508"/>
    </source>
</evidence>
<dbReference type="Pfam" id="PF16804">
    <property type="entry name" value="DUF5071"/>
    <property type="match status" value="1"/>
</dbReference>
<sequence length="152" mass="17818">MKDIEKYIADLNWDNPDFIQQNAIRKLSEIEESKVILLAKQSELCNKSCWYNAAIVLKNIGYPRNKLAIPYLMNWFKDTNWPGVPIIVQLLKEIDVDVLMPHIKNVIEQASKEQDGLWAYGMIYLINELKIPKFKIEEENLYKELIELGYGE</sequence>
<accession>A0ABS6G589</accession>
<comment type="caution">
    <text evidence="2">The sequence shown here is derived from an EMBL/GenBank/DDBJ whole genome shotgun (WGS) entry which is preliminary data.</text>
</comment>
<dbReference type="EMBL" id="JAHLQK010000004">
    <property type="protein sequence ID" value="MBU5676877.1"/>
    <property type="molecule type" value="Genomic_DNA"/>
</dbReference>
<evidence type="ECO:0000259" key="1">
    <source>
        <dbReference type="Pfam" id="PF16804"/>
    </source>
</evidence>
<feature type="domain" description="DUF5071" evidence="1">
    <location>
        <begin position="64"/>
        <end position="133"/>
    </location>
</feature>
<organism evidence="2 3">
    <name type="scientific">Alkaliphilus flagellatus</name>
    <dbReference type="NCBI Taxonomy" id="2841507"/>
    <lineage>
        <taxon>Bacteria</taxon>
        <taxon>Bacillati</taxon>
        <taxon>Bacillota</taxon>
        <taxon>Clostridia</taxon>
        <taxon>Peptostreptococcales</taxon>
        <taxon>Natronincolaceae</taxon>
        <taxon>Alkaliphilus</taxon>
    </lineage>
</organism>
<dbReference type="RefSeq" id="WP_216417180.1">
    <property type="nucleotide sequence ID" value="NZ_JAHLQK010000004.1"/>
</dbReference>
<gene>
    <name evidence="2" type="ORF">KQI88_10650</name>
</gene>
<keyword evidence="3" id="KW-1185">Reference proteome</keyword>
<protein>
    <submittedName>
        <fullName evidence="2">DUF5071 domain-containing protein</fullName>
    </submittedName>
</protein>
<name>A0ABS6G589_9FIRM</name>
<evidence type="ECO:0000313" key="2">
    <source>
        <dbReference type="EMBL" id="MBU5676877.1"/>
    </source>
</evidence>
<dbReference type="InterPro" id="IPR031837">
    <property type="entry name" value="DUF5071"/>
</dbReference>
<proteinExistence type="predicted"/>
<dbReference type="Proteomes" id="UP000779508">
    <property type="component" value="Unassembled WGS sequence"/>
</dbReference>